<dbReference type="InterPro" id="IPR035895">
    <property type="entry name" value="HPr-like_sf"/>
</dbReference>
<gene>
    <name evidence="6" type="ORF">J3R75_003182</name>
</gene>
<keyword evidence="4" id="KW-0598">Phosphotransferase system</keyword>
<dbReference type="CDD" id="cd00367">
    <property type="entry name" value="PTS-HPr_like"/>
    <property type="match status" value="1"/>
</dbReference>
<evidence type="ECO:0000256" key="1">
    <source>
        <dbReference type="ARBA" id="ARBA00004496"/>
    </source>
</evidence>
<sequence>MENLPADSKLSTDVFVHNDHGLHLRCASEVANIAMQFSAVVKLSKGRRSVNAKSMLEILTLSAAPGAKLTLSAKGDDAQQALDAIAALFQKLNSDQPQS</sequence>
<dbReference type="GO" id="GO:0005737">
    <property type="term" value="C:cytoplasm"/>
    <property type="evidence" value="ECO:0007669"/>
    <property type="project" value="UniProtKB-SubCell"/>
</dbReference>
<dbReference type="InterPro" id="IPR050399">
    <property type="entry name" value="HPr"/>
</dbReference>
<dbReference type="PROSITE" id="PS51350">
    <property type="entry name" value="PTS_HPR_DOM"/>
    <property type="match status" value="1"/>
</dbReference>
<dbReference type="Proteomes" id="UP001238163">
    <property type="component" value="Unassembled WGS sequence"/>
</dbReference>
<keyword evidence="7" id="KW-1185">Reference proteome</keyword>
<organism evidence="6 7">
    <name type="scientific">Oligosphaera ethanolica</name>
    <dbReference type="NCBI Taxonomy" id="760260"/>
    <lineage>
        <taxon>Bacteria</taxon>
        <taxon>Pseudomonadati</taxon>
        <taxon>Lentisphaerota</taxon>
        <taxon>Oligosphaeria</taxon>
        <taxon>Oligosphaerales</taxon>
        <taxon>Oligosphaeraceae</taxon>
        <taxon>Oligosphaera</taxon>
    </lineage>
</organism>
<evidence type="ECO:0000256" key="4">
    <source>
        <dbReference type="ARBA" id="ARBA00022683"/>
    </source>
</evidence>
<proteinExistence type="inferred from homology"/>
<feature type="domain" description="HPr" evidence="5">
    <location>
        <begin position="9"/>
        <end position="99"/>
    </location>
</feature>
<evidence type="ECO:0000259" key="5">
    <source>
        <dbReference type="PROSITE" id="PS51350"/>
    </source>
</evidence>
<dbReference type="RefSeq" id="WP_307263332.1">
    <property type="nucleotide sequence ID" value="NZ_JAUSVL010000001.1"/>
</dbReference>
<dbReference type="NCBIfam" id="TIGR01003">
    <property type="entry name" value="PTS_HPr_family"/>
    <property type="match status" value="1"/>
</dbReference>
<evidence type="ECO:0000313" key="6">
    <source>
        <dbReference type="EMBL" id="MDQ0291075.1"/>
    </source>
</evidence>
<dbReference type="InterPro" id="IPR000032">
    <property type="entry name" value="HPr-like"/>
</dbReference>
<dbReference type="PANTHER" id="PTHR33705:SF2">
    <property type="entry name" value="PHOSPHOCARRIER PROTEIN NPR"/>
    <property type="match status" value="1"/>
</dbReference>
<evidence type="ECO:0000256" key="2">
    <source>
        <dbReference type="ARBA" id="ARBA00010736"/>
    </source>
</evidence>
<reference evidence="6" key="1">
    <citation type="submission" date="2023-07" db="EMBL/GenBank/DDBJ databases">
        <title>Genomic Encyclopedia of Type Strains, Phase IV (KMG-IV): sequencing the most valuable type-strain genomes for metagenomic binning, comparative biology and taxonomic classification.</title>
        <authorList>
            <person name="Goeker M."/>
        </authorList>
    </citation>
    <scope>NUCLEOTIDE SEQUENCE</scope>
    <source>
        <strain evidence="6">DSM 24202</strain>
    </source>
</reference>
<dbReference type="PRINTS" id="PR00107">
    <property type="entry name" value="PHOSPHOCPHPR"/>
</dbReference>
<dbReference type="Pfam" id="PF00381">
    <property type="entry name" value="PTS-HPr"/>
    <property type="match status" value="1"/>
</dbReference>
<comment type="similarity">
    <text evidence="2">Belongs to the HPr family.</text>
</comment>
<dbReference type="AlphaFoldDB" id="A0AAE3VIL7"/>
<dbReference type="SUPFAM" id="SSF55594">
    <property type="entry name" value="HPr-like"/>
    <property type="match status" value="1"/>
</dbReference>
<dbReference type="EMBL" id="JAUSVL010000001">
    <property type="protein sequence ID" value="MDQ0291075.1"/>
    <property type="molecule type" value="Genomic_DNA"/>
</dbReference>
<dbReference type="Gene3D" id="3.30.1340.10">
    <property type="entry name" value="HPr-like"/>
    <property type="match status" value="1"/>
</dbReference>
<accession>A0AAE3VIL7</accession>
<protein>
    <submittedName>
        <fullName evidence="6">Phosphocarrier protein</fullName>
    </submittedName>
</protein>
<keyword evidence="3" id="KW-0963">Cytoplasm</keyword>
<name>A0AAE3VIL7_9BACT</name>
<comment type="subcellular location">
    <subcellularLocation>
        <location evidence="1">Cytoplasm</location>
    </subcellularLocation>
</comment>
<dbReference type="PANTHER" id="PTHR33705">
    <property type="entry name" value="PHOSPHOCARRIER PROTEIN HPR"/>
    <property type="match status" value="1"/>
</dbReference>
<evidence type="ECO:0000256" key="3">
    <source>
        <dbReference type="ARBA" id="ARBA00022490"/>
    </source>
</evidence>
<evidence type="ECO:0000313" key="7">
    <source>
        <dbReference type="Proteomes" id="UP001238163"/>
    </source>
</evidence>
<dbReference type="GO" id="GO:0009401">
    <property type="term" value="P:phosphoenolpyruvate-dependent sugar phosphotransferase system"/>
    <property type="evidence" value="ECO:0007669"/>
    <property type="project" value="UniProtKB-KW"/>
</dbReference>
<comment type="caution">
    <text evidence="6">The sequence shown here is derived from an EMBL/GenBank/DDBJ whole genome shotgun (WGS) entry which is preliminary data.</text>
</comment>